<dbReference type="GO" id="GO:0019934">
    <property type="term" value="P:cGMP-mediated signaling"/>
    <property type="evidence" value="ECO:0007669"/>
    <property type="project" value="TreeGrafter"/>
</dbReference>
<dbReference type="PANTHER" id="PTHR45655">
    <property type="entry name" value="GUANYLATE CYCLASE SOLUBLE SUBUNIT BETA-2"/>
    <property type="match status" value="1"/>
</dbReference>
<proteinExistence type="predicted"/>
<organism evidence="2 3">
    <name type="scientific">Plectus sambesii</name>
    <dbReference type="NCBI Taxonomy" id="2011161"/>
    <lineage>
        <taxon>Eukaryota</taxon>
        <taxon>Metazoa</taxon>
        <taxon>Ecdysozoa</taxon>
        <taxon>Nematoda</taxon>
        <taxon>Chromadorea</taxon>
        <taxon>Plectida</taxon>
        <taxon>Plectina</taxon>
        <taxon>Plectoidea</taxon>
        <taxon>Plectidae</taxon>
        <taxon>Plectus</taxon>
    </lineage>
</organism>
<evidence type="ECO:0000313" key="2">
    <source>
        <dbReference type="Proteomes" id="UP000887566"/>
    </source>
</evidence>
<dbReference type="InterPro" id="IPR011644">
    <property type="entry name" value="Heme_NO-bd"/>
</dbReference>
<evidence type="ECO:0000313" key="3">
    <source>
        <dbReference type="WBParaSite" id="PSAMB.scaffold5385size21654.g26664.t1"/>
    </source>
</evidence>
<dbReference type="GO" id="GO:0020037">
    <property type="term" value="F:heme binding"/>
    <property type="evidence" value="ECO:0007669"/>
    <property type="project" value="InterPro"/>
</dbReference>
<dbReference type="SUPFAM" id="SSF111126">
    <property type="entry name" value="Ligand-binding domain in the NO signalling and Golgi transport"/>
    <property type="match status" value="1"/>
</dbReference>
<dbReference type="Pfam" id="PF07700">
    <property type="entry name" value="HNOB"/>
    <property type="match status" value="1"/>
</dbReference>
<dbReference type="InterPro" id="IPR038158">
    <property type="entry name" value="H-NOX_domain_sf"/>
</dbReference>
<dbReference type="GO" id="GO:0008074">
    <property type="term" value="C:guanylate cyclase complex, soluble"/>
    <property type="evidence" value="ECO:0007669"/>
    <property type="project" value="TreeGrafter"/>
</dbReference>
<dbReference type="WBParaSite" id="PSAMB.scaffold5385size21654.g26664.t1">
    <property type="protein sequence ID" value="PSAMB.scaffold5385size21654.g26664.t1"/>
    <property type="gene ID" value="PSAMB.scaffold5385size21654.g26664"/>
</dbReference>
<dbReference type="PANTHER" id="PTHR45655:SF13">
    <property type="entry name" value="SOLUBLE GUANYLATE CYCLASE GCY-32-RELATED"/>
    <property type="match status" value="1"/>
</dbReference>
<keyword evidence="2" id="KW-1185">Reference proteome</keyword>
<sequence>MFGWIHESLRQLITRKYGTHAWDRILDLAKFKPGTENEVNHYYDDQESMRLISAIANIVELTVDEVWEEYGRFLIIFTMETGWNELLRAMAFDLQSFLDSLDALHYFIDHVVYKTKLKGPSFRCEAKPDGTLLLHYYSRRRGLFAIVKGLVTEAAQQLFSTNVVVTVHERVKEHLQAGISEHVVFLVQEVGRNVDTFALTPFLSSSNESFYADKIESAGSYQMTINDFNRAFPLHLCFDRDMVIEHCGL</sequence>
<dbReference type="Proteomes" id="UP000887566">
    <property type="component" value="Unplaced"/>
</dbReference>
<name>A0A914WTZ5_9BILA</name>
<reference evidence="3" key="1">
    <citation type="submission" date="2022-11" db="UniProtKB">
        <authorList>
            <consortium name="WormBaseParasite"/>
        </authorList>
    </citation>
    <scope>IDENTIFICATION</scope>
</reference>
<accession>A0A914WTZ5</accession>
<feature type="domain" description="Heme NO-binding" evidence="1">
    <location>
        <begin position="3"/>
        <end position="166"/>
    </location>
</feature>
<evidence type="ECO:0000259" key="1">
    <source>
        <dbReference type="Pfam" id="PF07700"/>
    </source>
</evidence>
<dbReference type="GO" id="GO:0004383">
    <property type="term" value="F:guanylate cyclase activity"/>
    <property type="evidence" value="ECO:0007669"/>
    <property type="project" value="TreeGrafter"/>
</dbReference>
<dbReference type="GO" id="GO:0070482">
    <property type="term" value="P:response to oxygen levels"/>
    <property type="evidence" value="ECO:0007669"/>
    <property type="project" value="TreeGrafter"/>
</dbReference>
<dbReference type="Gene3D" id="3.90.1520.10">
    <property type="entry name" value="H-NOX domain"/>
    <property type="match status" value="1"/>
</dbReference>
<protein>
    <submittedName>
        <fullName evidence="3">Heme NO-binding domain-containing protein</fullName>
    </submittedName>
</protein>
<dbReference type="AlphaFoldDB" id="A0A914WTZ5"/>
<dbReference type="InterPro" id="IPR024096">
    <property type="entry name" value="NO_sig/Golgi_transp_ligand-bd"/>
</dbReference>